<dbReference type="Gene3D" id="1.10.287.110">
    <property type="entry name" value="DnaJ domain"/>
    <property type="match status" value="1"/>
</dbReference>
<dbReference type="Proteomes" id="UP000765509">
    <property type="component" value="Unassembled WGS sequence"/>
</dbReference>
<dbReference type="EMBL" id="AVOT02000113">
    <property type="protein sequence ID" value="MBW0461140.1"/>
    <property type="molecule type" value="Genomic_DNA"/>
</dbReference>
<dbReference type="Pfam" id="PF00226">
    <property type="entry name" value="DnaJ"/>
    <property type="match status" value="1"/>
</dbReference>
<dbReference type="InterPro" id="IPR036869">
    <property type="entry name" value="J_dom_sf"/>
</dbReference>
<dbReference type="CDD" id="cd06257">
    <property type="entry name" value="DnaJ"/>
    <property type="match status" value="1"/>
</dbReference>
<dbReference type="PANTHER" id="PTHR43096">
    <property type="entry name" value="DNAJ HOMOLOG 1, MITOCHONDRIAL-RELATED"/>
    <property type="match status" value="1"/>
</dbReference>
<dbReference type="InterPro" id="IPR001623">
    <property type="entry name" value="DnaJ_domain"/>
</dbReference>
<dbReference type="GO" id="GO:0051082">
    <property type="term" value="F:unfolded protein binding"/>
    <property type="evidence" value="ECO:0007669"/>
    <property type="project" value="TreeGrafter"/>
</dbReference>
<keyword evidence="1" id="KW-0175">Coiled coil</keyword>
<name>A0A9Q3GB97_9BASI</name>
<dbReference type="PRINTS" id="PR00625">
    <property type="entry name" value="JDOMAIN"/>
</dbReference>
<dbReference type="SUPFAM" id="SSF46565">
    <property type="entry name" value="Chaperone J-domain"/>
    <property type="match status" value="1"/>
</dbReference>
<keyword evidence="5" id="KW-1185">Reference proteome</keyword>
<evidence type="ECO:0000313" key="5">
    <source>
        <dbReference type="Proteomes" id="UP000765509"/>
    </source>
</evidence>
<dbReference type="PROSITE" id="PS50076">
    <property type="entry name" value="DNAJ_2"/>
    <property type="match status" value="1"/>
</dbReference>
<dbReference type="GO" id="GO:0005737">
    <property type="term" value="C:cytoplasm"/>
    <property type="evidence" value="ECO:0007669"/>
    <property type="project" value="TreeGrafter"/>
</dbReference>
<evidence type="ECO:0000313" key="4">
    <source>
        <dbReference type="EMBL" id="MBW0461140.1"/>
    </source>
</evidence>
<dbReference type="AlphaFoldDB" id="A0A9Q3GB97"/>
<gene>
    <name evidence="4" type="ORF">O181_000855</name>
</gene>
<evidence type="ECO:0000256" key="1">
    <source>
        <dbReference type="SAM" id="Coils"/>
    </source>
</evidence>
<feature type="domain" description="J" evidence="3">
    <location>
        <begin position="8"/>
        <end position="73"/>
    </location>
</feature>
<organism evidence="4 5">
    <name type="scientific">Austropuccinia psidii MF-1</name>
    <dbReference type="NCBI Taxonomy" id="1389203"/>
    <lineage>
        <taxon>Eukaryota</taxon>
        <taxon>Fungi</taxon>
        <taxon>Dikarya</taxon>
        <taxon>Basidiomycota</taxon>
        <taxon>Pucciniomycotina</taxon>
        <taxon>Pucciniomycetes</taxon>
        <taxon>Pucciniales</taxon>
        <taxon>Sphaerophragmiaceae</taxon>
        <taxon>Austropuccinia</taxon>
    </lineage>
</organism>
<dbReference type="PROSITE" id="PS00636">
    <property type="entry name" value="DNAJ_1"/>
    <property type="match status" value="1"/>
</dbReference>
<feature type="region of interest" description="Disordered" evidence="2">
    <location>
        <begin position="233"/>
        <end position="291"/>
    </location>
</feature>
<feature type="region of interest" description="Disordered" evidence="2">
    <location>
        <begin position="84"/>
        <end position="106"/>
    </location>
</feature>
<protein>
    <recommendedName>
        <fullName evidence="3">J domain-containing protein</fullName>
    </recommendedName>
</protein>
<dbReference type="SMART" id="SM00271">
    <property type="entry name" value="DnaJ"/>
    <property type="match status" value="1"/>
</dbReference>
<dbReference type="InterPro" id="IPR018253">
    <property type="entry name" value="DnaJ_domain_CS"/>
</dbReference>
<reference evidence="4" key="1">
    <citation type="submission" date="2021-03" db="EMBL/GenBank/DDBJ databases">
        <title>Draft genome sequence of rust myrtle Austropuccinia psidii MF-1, a brazilian biotype.</title>
        <authorList>
            <person name="Quecine M.C."/>
            <person name="Pachon D.M.R."/>
            <person name="Bonatelli M.L."/>
            <person name="Correr F.H."/>
            <person name="Franceschini L.M."/>
            <person name="Leite T.F."/>
            <person name="Margarido G.R.A."/>
            <person name="Almeida C.A."/>
            <person name="Ferrarezi J.A."/>
            <person name="Labate C.A."/>
        </authorList>
    </citation>
    <scope>NUCLEOTIDE SEQUENCE</scope>
    <source>
        <strain evidence="4">MF-1</strain>
    </source>
</reference>
<dbReference type="GO" id="GO:0042026">
    <property type="term" value="P:protein refolding"/>
    <property type="evidence" value="ECO:0007669"/>
    <property type="project" value="TreeGrafter"/>
</dbReference>
<sequence length="405" mass="48995">MSPSSFQDHYFVLEIQSTATAYEVKKAYHRLALLCHPDKNQDSNFSTERFKKISAAWEILKDKTTREIYDREYTAHQAKKRFYGSTSESASPRHPHFYSQTENTPTNQELREETEWRIWKDAKNLKIKALNDEIKEVLVEIQKLDQKNREDELKIKESGTWWSFFSNSFGGKKCLTNLNLKDMESQRRIRIGQRNLQMRKLSHNTEERRKLYEELSMETSKFELRQSQLRRQRELQAQREKEAREEKQRRERLEKMKKEHEERKEREKQEHQRCEQERKERMEQEEAKRARKLKERLENKLKTNSHGMEQNFSQPSENKFTYNTEETFARFNSRFNHKTKRSHFNKPTDTTKVCRHNSFWAKIERPAECMECGMLKKKFIFRCPLCRFLGCATCMKAMKEAGRKM</sequence>
<dbReference type="OrthoDB" id="2507827at2759"/>
<dbReference type="PANTHER" id="PTHR43096:SF10">
    <property type="entry name" value="CHAPERONE PROTEIN DNAJ A6, CHLOROPLASTIC"/>
    <property type="match status" value="1"/>
</dbReference>
<feature type="compositionally biased region" description="Basic and acidic residues" evidence="2">
    <location>
        <begin position="233"/>
        <end position="288"/>
    </location>
</feature>
<evidence type="ECO:0000259" key="3">
    <source>
        <dbReference type="PROSITE" id="PS50076"/>
    </source>
</evidence>
<evidence type="ECO:0000256" key="2">
    <source>
        <dbReference type="SAM" id="MobiDB-lite"/>
    </source>
</evidence>
<comment type="caution">
    <text evidence="4">The sequence shown here is derived from an EMBL/GenBank/DDBJ whole genome shotgun (WGS) entry which is preliminary data.</text>
</comment>
<accession>A0A9Q3GB97</accession>
<feature type="coiled-coil region" evidence="1">
    <location>
        <begin position="120"/>
        <end position="154"/>
    </location>
</feature>
<proteinExistence type="predicted"/>